<name>A0A1Z4MSC8_9CYAN</name>
<evidence type="ECO:0000256" key="1">
    <source>
        <dbReference type="SAM" id="Coils"/>
    </source>
</evidence>
<protein>
    <submittedName>
        <fullName evidence="3">Uncharacterized protein</fullName>
    </submittedName>
</protein>
<keyword evidence="2" id="KW-0472">Membrane</keyword>
<proteinExistence type="predicted"/>
<reference evidence="3 4" key="1">
    <citation type="submission" date="2017-06" db="EMBL/GenBank/DDBJ databases">
        <title>Genome sequencing of cyanobaciteial culture collection at National Institute for Environmental Studies (NIES).</title>
        <authorList>
            <person name="Hirose Y."/>
            <person name="Shimura Y."/>
            <person name="Fujisawa T."/>
            <person name="Nakamura Y."/>
            <person name="Kawachi M."/>
        </authorList>
    </citation>
    <scope>NUCLEOTIDE SEQUENCE [LARGE SCALE GENOMIC DNA]</scope>
    <source>
        <strain evidence="3 4">NIES-37</strain>
    </source>
</reference>
<feature type="transmembrane region" description="Helical" evidence="2">
    <location>
        <begin position="119"/>
        <end position="140"/>
    </location>
</feature>
<gene>
    <name evidence="3" type="ORF">NIES37_02840</name>
</gene>
<keyword evidence="2" id="KW-1133">Transmembrane helix</keyword>
<keyword evidence="4" id="KW-1185">Reference proteome</keyword>
<feature type="coiled-coil region" evidence="1">
    <location>
        <begin position="201"/>
        <end position="235"/>
    </location>
</feature>
<evidence type="ECO:0000313" key="4">
    <source>
        <dbReference type="Proteomes" id="UP000218785"/>
    </source>
</evidence>
<dbReference type="AlphaFoldDB" id="A0A1Z4MSC8"/>
<keyword evidence="1" id="KW-0175">Coiled coil</keyword>
<evidence type="ECO:0000256" key="2">
    <source>
        <dbReference type="SAM" id="Phobius"/>
    </source>
</evidence>
<dbReference type="Proteomes" id="UP000218785">
    <property type="component" value="Chromosome"/>
</dbReference>
<evidence type="ECO:0000313" key="3">
    <source>
        <dbReference type="EMBL" id="BAY96352.1"/>
    </source>
</evidence>
<dbReference type="RefSeq" id="WP_096573578.1">
    <property type="nucleotide sequence ID" value="NZ_CAWNJS010000001.1"/>
</dbReference>
<accession>A0A1Z4MSC8</accession>
<dbReference type="KEGG" id="ttq:NIES37_02840"/>
<dbReference type="EMBL" id="AP018248">
    <property type="protein sequence ID" value="BAY96352.1"/>
    <property type="molecule type" value="Genomic_DNA"/>
</dbReference>
<sequence length="255" mass="28112">MTPPIDMNFSEGIWQSLQQAKYFVDDSVNSLTNSAQQAGQSFKDTANIATDKAINTVTTTWEQAKGSLEQSLQTAGQVKSTTSTAVQTAIASSMNDWLVQHPAIFRLVQMLSWAANHPIISCILLVFILALLWSMIRAVMRLIETASLSILQVPLKLLQALAKVIFISFATFGSLAVQKIKGTQGTDKTSAILPINAEIIYQTKQQRLAEISTRLEAIQKEQQELLREAASLIGDDSSVTIEEWKLNGHQKYTSI</sequence>
<keyword evidence="2" id="KW-0812">Transmembrane</keyword>
<organism evidence="3 4">
    <name type="scientific">Tolypothrix tenuis PCC 7101</name>
    <dbReference type="NCBI Taxonomy" id="231146"/>
    <lineage>
        <taxon>Bacteria</taxon>
        <taxon>Bacillati</taxon>
        <taxon>Cyanobacteriota</taxon>
        <taxon>Cyanophyceae</taxon>
        <taxon>Nostocales</taxon>
        <taxon>Tolypothrichaceae</taxon>
        <taxon>Tolypothrix</taxon>
    </lineage>
</organism>